<protein>
    <recommendedName>
        <fullName evidence="5">HSF-type DNA-binding domain-containing protein</fullName>
    </recommendedName>
</protein>
<dbReference type="InterPro" id="IPR036390">
    <property type="entry name" value="WH_DNA-bd_sf"/>
</dbReference>
<evidence type="ECO:0000256" key="3">
    <source>
        <dbReference type="ARBA" id="ARBA00023242"/>
    </source>
</evidence>
<dbReference type="VEuPathDB" id="FungiDB:AeMF1_001574"/>
<accession>A0A6G0XMC9</accession>
<dbReference type="PRINTS" id="PR00056">
    <property type="entry name" value="HSFDOMAIN"/>
</dbReference>
<evidence type="ECO:0000256" key="4">
    <source>
        <dbReference type="RuleBase" id="RU004020"/>
    </source>
</evidence>
<keyword evidence="2" id="KW-0238">DNA-binding</keyword>
<reference evidence="6 7" key="1">
    <citation type="submission" date="2019-07" db="EMBL/GenBank/DDBJ databases">
        <title>Genomics analysis of Aphanomyces spp. identifies a new class of oomycete effector associated with host adaptation.</title>
        <authorList>
            <person name="Gaulin E."/>
        </authorList>
    </citation>
    <scope>NUCLEOTIDE SEQUENCE [LARGE SCALE GENOMIC DNA]</scope>
    <source>
        <strain evidence="6 7">ATCC 201684</strain>
    </source>
</reference>
<feature type="domain" description="HSF-type DNA-binding" evidence="5">
    <location>
        <begin position="57"/>
        <end position="152"/>
    </location>
</feature>
<dbReference type="FunFam" id="1.10.10.10:FF:000286">
    <property type="entry name" value="Heat shock transcription factor"/>
    <property type="match status" value="1"/>
</dbReference>
<evidence type="ECO:0000256" key="2">
    <source>
        <dbReference type="ARBA" id="ARBA00023125"/>
    </source>
</evidence>
<dbReference type="InterPro" id="IPR036388">
    <property type="entry name" value="WH-like_DNA-bd_sf"/>
</dbReference>
<dbReference type="GO" id="GO:0003700">
    <property type="term" value="F:DNA-binding transcription factor activity"/>
    <property type="evidence" value="ECO:0007669"/>
    <property type="project" value="InterPro"/>
</dbReference>
<dbReference type="SUPFAM" id="SSF46785">
    <property type="entry name" value="Winged helix' DNA-binding domain"/>
    <property type="match status" value="1"/>
</dbReference>
<dbReference type="EMBL" id="VJMJ01000036">
    <property type="protein sequence ID" value="KAF0741619.1"/>
    <property type="molecule type" value="Genomic_DNA"/>
</dbReference>
<dbReference type="GO" id="GO:0005634">
    <property type="term" value="C:nucleus"/>
    <property type="evidence" value="ECO:0007669"/>
    <property type="project" value="UniProtKB-SubCell"/>
</dbReference>
<dbReference type="InterPro" id="IPR000232">
    <property type="entry name" value="HSF_DNA-bd"/>
</dbReference>
<keyword evidence="7" id="KW-1185">Reference proteome</keyword>
<evidence type="ECO:0000256" key="1">
    <source>
        <dbReference type="ARBA" id="ARBA00004123"/>
    </source>
</evidence>
<comment type="subcellular location">
    <subcellularLocation>
        <location evidence="1">Nucleus</location>
    </subcellularLocation>
</comment>
<dbReference type="AlphaFoldDB" id="A0A6G0XMC9"/>
<proteinExistence type="inferred from homology"/>
<keyword evidence="3" id="KW-0539">Nucleus</keyword>
<dbReference type="Proteomes" id="UP000481153">
    <property type="component" value="Unassembled WGS sequence"/>
</dbReference>
<evidence type="ECO:0000313" key="6">
    <source>
        <dbReference type="EMBL" id="KAF0741619.1"/>
    </source>
</evidence>
<organism evidence="6 7">
    <name type="scientific">Aphanomyces euteiches</name>
    <dbReference type="NCBI Taxonomy" id="100861"/>
    <lineage>
        <taxon>Eukaryota</taxon>
        <taxon>Sar</taxon>
        <taxon>Stramenopiles</taxon>
        <taxon>Oomycota</taxon>
        <taxon>Saprolegniomycetes</taxon>
        <taxon>Saprolegniales</taxon>
        <taxon>Verrucalvaceae</taxon>
        <taxon>Aphanomyces</taxon>
    </lineage>
</organism>
<dbReference type="Pfam" id="PF00447">
    <property type="entry name" value="HSF_DNA-bind"/>
    <property type="match status" value="1"/>
</dbReference>
<evidence type="ECO:0000259" key="5">
    <source>
        <dbReference type="SMART" id="SM00415"/>
    </source>
</evidence>
<sequence length="275" mass="31844">MAEGGGWVTVPCEMRNLREDFSSSFESKEPRRMALHHPVAEVHDSTKTKPVKQRKVGVPKFLRYLFQILECEDPTIISWAGDGTSIQILDMAAVATVVLPKYFKHSNYASFQRQLNYFGFRKWTKSQTNICTFSHPEFTKHRPDRMCYIKRKNRPERINARRNIPKTLASAFPAWPSDPSTPMAATNAMRHTPFQVDVKVPMAGHPNMTPRQPFLHQDVPPLHPTNMSQLMEQVHFIHTPMHHYHRSAVAMFDQNNSRQLNQMPQPSDASSIWYY</sequence>
<dbReference type="PANTHER" id="PTHR10015:SF427">
    <property type="entry name" value="HEAT SHOCK FACTOR PROTEIN"/>
    <property type="match status" value="1"/>
</dbReference>
<comment type="similarity">
    <text evidence="4">Belongs to the HSF family.</text>
</comment>
<dbReference type="Gene3D" id="1.10.10.10">
    <property type="entry name" value="Winged helix-like DNA-binding domain superfamily/Winged helix DNA-binding domain"/>
    <property type="match status" value="1"/>
</dbReference>
<evidence type="ECO:0000313" key="7">
    <source>
        <dbReference type="Proteomes" id="UP000481153"/>
    </source>
</evidence>
<name>A0A6G0XMC9_9STRA</name>
<dbReference type="SMART" id="SM00415">
    <property type="entry name" value="HSF"/>
    <property type="match status" value="1"/>
</dbReference>
<dbReference type="GO" id="GO:0043565">
    <property type="term" value="F:sequence-specific DNA binding"/>
    <property type="evidence" value="ECO:0007669"/>
    <property type="project" value="InterPro"/>
</dbReference>
<gene>
    <name evidence="6" type="ORF">Ae201684_003298</name>
</gene>
<comment type="caution">
    <text evidence="6">The sequence shown here is derived from an EMBL/GenBank/DDBJ whole genome shotgun (WGS) entry which is preliminary data.</text>
</comment>
<dbReference type="PANTHER" id="PTHR10015">
    <property type="entry name" value="HEAT SHOCK TRANSCRIPTION FACTOR"/>
    <property type="match status" value="1"/>
</dbReference>